<sequence>MMGLRQSRVDVTSHISPARIAFDSGKARARVAFVTGKACVCITFVKGEPRAPIVFDSGEAHPPAIFDPGEARLYVAAVKGESHICVPFDTSKARPPVARENSEGRPPVALENSEGHPPMAFVSDQARPLVTSIKGEPRTCVTFDNCDTHLPVAFDTGRVQPYITLVKGEGRPPIAFKNSEGRPPITFVKGQAHLLITCIKGKPRTCIAFDNGDAHPPVAFDTSRARVYVAFVKDKSNGCWFSKHPSLCFPFYWNVKSLNKSCAAIISLTSTRIGDATSLANGLLPICAEPPWTRQSHFQRKFSSNSRYTSTLQSVWPPTWKRYLGTRAKNSGKWGAWDEVKSGEGLGPGKAGSWGIARGPVGRDERGVVYLSIYMLCSLLGHTFTVTPVLHFFAKTLQNIWERSWDTFSQIITQKELRQNLPKYMESLEGRFSLLSLLCKLADLFTTCKICPTGIT</sequence>
<name>A0AAD6V3Q1_9AGAR</name>
<evidence type="ECO:0000256" key="1">
    <source>
        <dbReference type="SAM" id="MobiDB-lite"/>
    </source>
</evidence>
<dbReference type="Proteomes" id="UP001219525">
    <property type="component" value="Unassembled WGS sequence"/>
</dbReference>
<dbReference type="EMBL" id="JARJCW010000065">
    <property type="protein sequence ID" value="KAJ7199920.1"/>
    <property type="molecule type" value="Genomic_DNA"/>
</dbReference>
<keyword evidence="3" id="KW-1185">Reference proteome</keyword>
<evidence type="ECO:0000313" key="3">
    <source>
        <dbReference type="Proteomes" id="UP001219525"/>
    </source>
</evidence>
<evidence type="ECO:0000313" key="2">
    <source>
        <dbReference type="EMBL" id="KAJ7199920.1"/>
    </source>
</evidence>
<accession>A0AAD6V3Q1</accession>
<proteinExistence type="predicted"/>
<protein>
    <submittedName>
        <fullName evidence="2">Uncharacterized protein</fullName>
    </submittedName>
</protein>
<comment type="caution">
    <text evidence="2">The sequence shown here is derived from an EMBL/GenBank/DDBJ whole genome shotgun (WGS) entry which is preliminary data.</text>
</comment>
<reference evidence="2" key="1">
    <citation type="submission" date="2023-03" db="EMBL/GenBank/DDBJ databases">
        <title>Massive genome expansion in bonnet fungi (Mycena s.s.) driven by repeated elements and novel gene families across ecological guilds.</title>
        <authorList>
            <consortium name="Lawrence Berkeley National Laboratory"/>
            <person name="Harder C.B."/>
            <person name="Miyauchi S."/>
            <person name="Viragh M."/>
            <person name="Kuo A."/>
            <person name="Thoen E."/>
            <person name="Andreopoulos B."/>
            <person name="Lu D."/>
            <person name="Skrede I."/>
            <person name="Drula E."/>
            <person name="Henrissat B."/>
            <person name="Morin E."/>
            <person name="Kohler A."/>
            <person name="Barry K."/>
            <person name="LaButti K."/>
            <person name="Morin E."/>
            <person name="Salamov A."/>
            <person name="Lipzen A."/>
            <person name="Mereny Z."/>
            <person name="Hegedus B."/>
            <person name="Baldrian P."/>
            <person name="Stursova M."/>
            <person name="Weitz H."/>
            <person name="Taylor A."/>
            <person name="Grigoriev I.V."/>
            <person name="Nagy L.G."/>
            <person name="Martin F."/>
            <person name="Kauserud H."/>
        </authorList>
    </citation>
    <scope>NUCLEOTIDE SEQUENCE</scope>
    <source>
        <strain evidence="2">9144</strain>
    </source>
</reference>
<organism evidence="2 3">
    <name type="scientific">Mycena pura</name>
    <dbReference type="NCBI Taxonomy" id="153505"/>
    <lineage>
        <taxon>Eukaryota</taxon>
        <taxon>Fungi</taxon>
        <taxon>Dikarya</taxon>
        <taxon>Basidiomycota</taxon>
        <taxon>Agaricomycotina</taxon>
        <taxon>Agaricomycetes</taxon>
        <taxon>Agaricomycetidae</taxon>
        <taxon>Agaricales</taxon>
        <taxon>Marasmiineae</taxon>
        <taxon>Mycenaceae</taxon>
        <taxon>Mycena</taxon>
    </lineage>
</organism>
<feature type="region of interest" description="Disordered" evidence="1">
    <location>
        <begin position="93"/>
        <end position="117"/>
    </location>
</feature>
<dbReference type="AlphaFoldDB" id="A0AAD6V3Q1"/>
<gene>
    <name evidence="2" type="ORF">GGX14DRAFT_400924</name>
</gene>